<dbReference type="AlphaFoldDB" id="A0A2U3PIM0"/>
<accession>A0A2U3PIM0</accession>
<organism evidence="1 2">
    <name type="scientific">Mycobacterium numidiamassiliense</name>
    <dbReference type="NCBI Taxonomy" id="1841861"/>
    <lineage>
        <taxon>Bacteria</taxon>
        <taxon>Bacillati</taxon>
        <taxon>Actinomycetota</taxon>
        <taxon>Actinomycetes</taxon>
        <taxon>Mycobacteriales</taxon>
        <taxon>Mycobacteriaceae</taxon>
        <taxon>Mycobacterium</taxon>
    </lineage>
</organism>
<keyword evidence="2" id="KW-1185">Reference proteome</keyword>
<proteinExistence type="predicted"/>
<dbReference type="EMBL" id="FUEZ01000004">
    <property type="protein sequence ID" value="SPM43592.1"/>
    <property type="molecule type" value="Genomic_DNA"/>
</dbReference>
<dbReference type="STRING" id="1841861.GCA_900157365_04137"/>
<reference evidence="1 2" key="1">
    <citation type="submission" date="2017-01" db="EMBL/GenBank/DDBJ databases">
        <authorList>
            <consortium name="Urmite Genomes"/>
        </authorList>
    </citation>
    <scope>NUCLEOTIDE SEQUENCE [LARGE SCALE GENOMIC DNA]</scope>
    <source>
        <strain evidence="1 2">AB215</strain>
    </source>
</reference>
<gene>
    <name evidence="1" type="ORF">MNAB215_5818</name>
</gene>
<dbReference type="Proteomes" id="UP000240424">
    <property type="component" value="Unassembled WGS sequence"/>
</dbReference>
<evidence type="ECO:0000313" key="2">
    <source>
        <dbReference type="Proteomes" id="UP000240424"/>
    </source>
</evidence>
<protein>
    <submittedName>
        <fullName evidence="1">Uncharacterized protein</fullName>
    </submittedName>
</protein>
<evidence type="ECO:0000313" key="1">
    <source>
        <dbReference type="EMBL" id="SPM43592.1"/>
    </source>
</evidence>
<sequence length="129" mass="14338">MSDVIKCARCRKRYRGHGEWNDVSIAGLSVGCLCPGCQTVEEDLEAELAEITGRSSSGLRVIEARTRRSERDLTDVVEVLVNTYPTPEILRHNANELSDARKDEKARDMVTLMRAVASDMEAGTLREDA</sequence>
<dbReference type="RefSeq" id="WP_077081826.1">
    <property type="nucleotide sequence ID" value="NZ_FUEZ01000004.1"/>
</dbReference>
<dbReference type="OrthoDB" id="4320746at2"/>
<name>A0A2U3PIM0_9MYCO</name>